<evidence type="ECO:0000313" key="2">
    <source>
        <dbReference type="EMBL" id="ORX65899.1"/>
    </source>
</evidence>
<accession>A0A1Y1VX77</accession>
<evidence type="ECO:0000256" key="1">
    <source>
        <dbReference type="SAM" id="MobiDB-lite"/>
    </source>
</evidence>
<proteinExistence type="predicted"/>
<feature type="compositionally biased region" description="Polar residues" evidence="1">
    <location>
        <begin position="212"/>
        <end position="229"/>
    </location>
</feature>
<dbReference type="RefSeq" id="XP_040739970.1">
    <property type="nucleotide sequence ID" value="XM_040888720.1"/>
</dbReference>
<protein>
    <submittedName>
        <fullName evidence="2">Uncharacterized protein</fullName>
    </submittedName>
</protein>
<dbReference type="Proteomes" id="UP000193922">
    <property type="component" value="Unassembled WGS sequence"/>
</dbReference>
<dbReference type="GeneID" id="63805368"/>
<organism evidence="2 3">
    <name type="scientific">Linderina pennispora</name>
    <dbReference type="NCBI Taxonomy" id="61395"/>
    <lineage>
        <taxon>Eukaryota</taxon>
        <taxon>Fungi</taxon>
        <taxon>Fungi incertae sedis</taxon>
        <taxon>Zoopagomycota</taxon>
        <taxon>Kickxellomycotina</taxon>
        <taxon>Kickxellomycetes</taxon>
        <taxon>Kickxellales</taxon>
        <taxon>Kickxellaceae</taxon>
        <taxon>Linderina</taxon>
    </lineage>
</organism>
<sequence length="328" mass="36878">MHSANLPMSEKETEVIQPTEDEQQQQLENEQQQLESDQRDAVKIEEETKEQHSVGSTVVCSETAMLDEKLSICTSRVACQTSTLGESEGMAETVTLKHIYSIFCWLHCQHNNRMWRESPLSACQKAVTDCRFMADANPEKLRAKLDEIRNIHAEIIEKYGSADKVPKDLRVVPGGPLFSIVNFVFTGQCLQAKGEDCVKFVSNSATSGSSLAENAQHESVSATASQQRSLGGGPVRHGRAHSQLSRDHPLVRKAVSLTPDDVKQMVHEMTIRKAIALRDAKLLADWTAMRRRELEVKEMRLRQHIGTSTSSRIEELLEFNDFLKKYAQ</sequence>
<feature type="compositionally biased region" description="Low complexity" evidence="1">
    <location>
        <begin position="24"/>
        <end position="35"/>
    </location>
</feature>
<reference evidence="2 3" key="1">
    <citation type="submission" date="2016-07" db="EMBL/GenBank/DDBJ databases">
        <title>Pervasive Adenine N6-methylation of Active Genes in Fungi.</title>
        <authorList>
            <consortium name="DOE Joint Genome Institute"/>
            <person name="Mondo S.J."/>
            <person name="Dannebaum R.O."/>
            <person name="Kuo R.C."/>
            <person name="Labutti K."/>
            <person name="Haridas S."/>
            <person name="Kuo A."/>
            <person name="Salamov A."/>
            <person name="Ahrendt S.R."/>
            <person name="Lipzen A."/>
            <person name="Sullivan W."/>
            <person name="Andreopoulos W.B."/>
            <person name="Clum A."/>
            <person name="Lindquist E."/>
            <person name="Daum C."/>
            <person name="Ramamoorthy G.K."/>
            <person name="Gryganskyi A."/>
            <person name="Culley D."/>
            <person name="Magnuson J.K."/>
            <person name="James T.Y."/>
            <person name="O'Malley M.A."/>
            <person name="Stajich J.E."/>
            <person name="Spatafora J.W."/>
            <person name="Visel A."/>
            <person name="Grigoriev I.V."/>
        </authorList>
    </citation>
    <scope>NUCLEOTIDE SEQUENCE [LARGE SCALE GENOMIC DNA]</scope>
    <source>
        <strain evidence="2 3">ATCC 12442</strain>
    </source>
</reference>
<feature type="region of interest" description="Disordered" evidence="1">
    <location>
        <begin position="1"/>
        <end position="41"/>
    </location>
</feature>
<dbReference type="OrthoDB" id="5569069at2759"/>
<name>A0A1Y1VX77_9FUNG</name>
<keyword evidence="3" id="KW-1185">Reference proteome</keyword>
<feature type="region of interest" description="Disordered" evidence="1">
    <location>
        <begin position="212"/>
        <end position="245"/>
    </location>
</feature>
<comment type="caution">
    <text evidence="2">The sequence shown here is derived from an EMBL/GenBank/DDBJ whole genome shotgun (WGS) entry which is preliminary data.</text>
</comment>
<dbReference type="EMBL" id="MCFD01000019">
    <property type="protein sequence ID" value="ORX65899.1"/>
    <property type="molecule type" value="Genomic_DNA"/>
</dbReference>
<evidence type="ECO:0000313" key="3">
    <source>
        <dbReference type="Proteomes" id="UP000193922"/>
    </source>
</evidence>
<dbReference type="AlphaFoldDB" id="A0A1Y1VX77"/>
<gene>
    <name evidence="2" type="ORF">DL89DRAFT_270462</name>
</gene>